<dbReference type="SUPFAM" id="SSF103473">
    <property type="entry name" value="MFS general substrate transporter"/>
    <property type="match status" value="1"/>
</dbReference>
<evidence type="ECO:0000256" key="2">
    <source>
        <dbReference type="ARBA" id="ARBA00022692"/>
    </source>
</evidence>
<organism evidence="8 9">
    <name type="scientific">Penicillium canariense</name>
    <dbReference type="NCBI Taxonomy" id="189055"/>
    <lineage>
        <taxon>Eukaryota</taxon>
        <taxon>Fungi</taxon>
        <taxon>Dikarya</taxon>
        <taxon>Ascomycota</taxon>
        <taxon>Pezizomycotina</taxon>
        <taxon>Eurotiomycetes</taxon>
        <taxon>Eurotiomycetidae</taxon>
        <taxon>Eurotiales</taxon>
        <taxon>Aspergillaceae</taxon>
        <taxon>Penicillium</taxon>
    </lineage>
</organism>
<name>A0A9W9I7A2_9EURO</name>
<feature type="transmembrane region" description="Helical" evidence="6">
    <location>
        <begin position="73"/>
        <end position="91"/>
    </location>
</feature>
<dbReference type="FunFam" id="1.20.1720.10:FF:000012">
    <property type="entry name" value="MFS toxin efflux pump (AflT)"/>
    <property type="match status" value="1"/>
</dbReference>
<dbReference type="GO" id="GO:0005886">
    <property type="term" value="C:plasma membrane"/>
    <property type="evidence" value="ECO:0007669"/>
    <property type="project" value="TreeGrafter"/>
</dbReference>
<gene>
    <name evidence="8" type="ORF">N7482_003583</name>
</gene>
<dbReference type="GO" id="GO:0022857">
    <property type="term" value="F:transmembrane transporter activity"/>
    <property type="evidence" value="ECO:0007669"/>
    <property type="project" value="InterPro"/>
</dbReference>
<feature type="transmembrane region" description="Helical" evidence="6">
    <location>
        <begin position="103"/>
        <end position="121"/>
    </location>
</feature>
<dbReference type="FunFam" id="1.20.1250.20:FF:000196">
    <property type="entry name" value="MFS toxin efflux pump (AflT)"/>
    <property type="match status" value="1"/>
</dbReference>
<dbReference type="AlphaFoldDB" id="A0A9W9I7A2"/>
<feature type="transmembrane region" description="Helical" evidence="6">
    <location>
        <begin position="264"/>
        <end position="285"/>
    </location>
</feature>
<feature type="transmembrane region" description="Helical" evidence="6">
    <location>
        <begin position="300"/>
        <end position="321"/>
    </location>
</feature>
<reference evidence="8" key="1">
    <citation type="submission" date="2022-11" db="EMBL/GenBank/DDBJ databases">
        <authorList>
            <person name="Petersen C."/>
        </authorList>
    </citation>
    <scope>NUCLEOTIDE SEQUENCE</scope>
    <source>
        <strain evidence="8">IBT 26290</strain>
    </source>
</reference>
<dbReference type="Pfam" id="PF07690">
    <property type="entry name" value="MFS_1"/>
    <property type="match status" value="1"/>
</dbReference>
<dbReference type="InterPro" id="IPR011701">
    <property type="entry name" value="MFS"/>
</dbReference>
<evidence type="ECO:0000256" key="5">
    <source>
        <dbReference type="SAM" id="MobiDB-lite"/>
    </source>
</evidence>
<dbReference type="Gene3D" id="1.20.1720.10">
    <property type="entry name" value="Multidrug resistance protein D"/>
    <property type="match status" value="1"/>
</dbReference>
<sequence>MTAASSTTDVEVPPEKHVEEGSATTEQAYPPLPKVIVLILALYLAIFLVALDQTIIGVAIPKITDQFKSISDIAWYGSAYFLTSTALQPSYGRIYKTFSVKWSFLAAVLIFEIGSLICAVAPSSTVLIVGRAVAGIGVAGIFSGALVIISMTVPLPKRPLVFGMFGMVWGIASIAGPLLGGAFTDGLTWRWCFYINLPIGGLSIAVIFFFLQLPGKSEYAGTPILARIRQLDLIGASLLIPAIVCLLLALQWGGNKYPWNNSRIIGLFVGFGLLAILFAISQLYLGEKATLPPHILKQRTVLASCVFCLFFGGAFFLLVYYVPIFFQSVEGSSAMKSGIQLLPMMLATVVSSVVIGGLITAAGYYTPFLIVSTAIAAIGTGLITLYDIDISAGKWIGYQIVVGAGVGAGFQVPMTAVQTVLSPQDIPVGTAAVMFFQTLGGALFIAVGQSVFQNGLIDGIGKYAPGVSPKAIVGAGATEMRHVLTELGQLDQLEGVIKSYMSGLRGAYQVSLAIALVAFVASLFLEWKSVKNAGGDKKDVAVPAL</sequence>
<evidence type="ECO:0000256" key="6">
    <source>
        <dbReference type="SAM" id="Phobius"/>
    </source>
</evidence>
<feature type="transmembrane region" description="Helical" evidence="6">
    <location>
        <begin position="233"/>
        <end position="252"/>
    </location>
</feature>
<dbReference type="GeneID" id="81424884"/>
<dbReference type="InterPro" id="IPR020846">
    <property type="entry name" value="MFS_dom"/>
</dbReference>
<feature type="transmembrane region" description="Helical" evidence="6">
    <location>
        <begin position="426"/>
        <end position="447"/>
    </location>
</feature>
<evidence type="ECO:0000256" key="3">
    <source>
        <dbReference type="ARBA" id="ARBA00022989"/>
    </source>
</evidence>
<evidence type="ECO:0000259" key="7">
    <source>
        <dbReference type="PROSITE" id="PS50850"/>
    </source>
</evidence>
<dbReference type="OrthoDB" id="10021397at2759"/>
<feature type="transmembrane region" description="Helical" evidence="6">
    <location>
        <begin position="395"/>
        <end position="414"/>
    </location>
</feature>
<feature type="transmembrane region" description="Helical" evidence="6">
    <location>
        <begin position="159"/>
        <end position="179"/>
    </location>
</feature>
<dbReference type="InterPro" id="IPR036259">
    <property type="entry name" value="MFS_trans_sf"/>
</dbReference>
<proteinExistence type="predicted"/>
<keyword evidence="2 6" id="KW-0812">Transmembrane</keyword>
<keyword evidence="3 6" id="KW-1133">Transmembrane helix</keyword>
<feature type="region of interest" description="Disordered" evidence="5">
    <location>
        <begin position="1"/>
        <end position="23"/>
    </location>
</feature>
<feature type="transmembrane region" description="Helical" evidence="6">
    <location>
        <begin position="191"/>
        <end position="213"/>
    </location>
</feature>
<reference evidence="8" key="2">
    <citation type="journal article" date="2023" name="IMA Fungus">
        <title>Comparative genomic study of the Penicillium genus elucidates a diverse pangenome and 15 lateral gene transfer events.</title>
        <authorList>
            <person name="Petersen C."/>
            <person name="Sorensen T."/>
            <person name="Nielsen M.R."/>
            <person name="Sondergaard T.E."/>
            <person name="Sorensen J.L."/>
            <person name="Fitzpatrick D.A."/>
            <person name="Frisvad J.C."/>
            <person name="Nielsen K.L."/>
        </authorList>
    </citation>
    <scope>NUCLEOTIDE SEQUENCE</scope>
    <source>
        <strain evidence="8">IBT 26290</strain>
    </source>
</reference>
<evidence type="ECO:0000256" key="4">
    <source>
        <dbReference type="ARBA" id="ARBA00023136"/>
    </source>
</evidence>
<feature type="transmembrane region" description="Helical" evidence="6">
    <location>
        <begin position="133"/>
        <end position="153"/>
    </location>
</feature>
<dbReference type="RefSeq" id="XP_056544450.1">
    <property type="nucleotide sequence ID" value="XM_056685708.1"/>
</dbReference>
<evidence type="ECO:0000313" key="8">
    <source>
        <dbReference type="EMBL" id="KAJ5167989.1"/>
    </source>
</evidence>
<feature type="transmembrane region" description="Helical" evidence="6">
    <location>
        <begin position="368"/>
        <end position="388"/>
    </location>
</feature>
<keyword evidence="4 6" id="KW-0472">Membrane</keyword>
<feature type="transmembrane region" description="Helical" evidence="6">
    <location>
        <begin position="507"/>
        <end position="525"/>
    </location>
</feature>
<dbReference type="EMBL" id="JAPQKN010000002">
    <property type="protein sequence ID" value="KAJ5167989.1"/>
    <property type="molecule type" value="Genomic_DNA"/>
</dbReference>
<dbReference type="PROSITE" id="PS50850">
    <property type="entry name" value="MFS"/>
    <property type="match status" value="1"/>
</dbReference>
<dbReference type="PANTHER" id="PTHR23501:SF198">
    <property type="entry name" value="AZOLE RESISTANCE PROTEIN 1-RELATED"/>
    <property type="match status" value="1"/>
</dbReference>
<dbReference type="Proteomes" id="UP001149163">
    <property type="component" value="Unassembled WGS sequence"/>
</dbReference>
<dbReference type="Gene3D" id="1.20.1250.20">
    <property type="entry name" value="MFS general substrate transporter like domains"/>
    <property type="match status" value="1"/>
</dbReference>
<dbReference type="PRINTS" id="PR01036">
    <property type="entry name" value="TCRTETB"/>
</dbReference>
<dbReference type="CDD" id="cd17502">
    <property type="entry name" value="MFS_Azr1_MDR_like"/>
    <property type="match status" value="1"/>
</dbReference>
<keyword evidence="9" id="KW-1185">Reference proteome</keyword>
<comment type="subcellular location">
    <subcellularLocation>
        <location evidence="1">Membrane</location>
        <topology evidence="1">Multi-pass membrane protein</topology>
    </subcellularLocation>
</comment>
<protein>
    <submittedName>
        <fullName evidence="8">Major facilitator superfamily domain-containing protein</fullName>
    </submittedName>
</protein>
<evidence type="ECO:0000313" key="9">
    <source>
        <dbReference type="Proteomes" id="UP001149163"/>
    </source>
</evidence>
<evidence type="ECO:0000256" key="1">
    <source>
        <dbReference type="ARBA" id="ARBA00004141"/>
    </source>
</evidence>
<accession>A0A9W9I7A2</accession>
<comment type="caution">
    <text evidence="8">The sequence shown here is derived from an EMBL/GenBank/DDBJ whole genome shotgun (WGS) entry which is preliminary data.</text>
</comment>
<feature type="domain" description="Major facilitator superfamily (MFS) profile" evidence="7">
    <location>
        <begin position="38"/>
        <end position="530"/>
    </location>
</feature>
<feature type="transmembrane region" description="Helical" evidence="6">
    <location>
        <begin position="341"/>
        <end position="362"/>
    </location>
</feature>
<feature type="transmembrane region" description="Helical" evidence="6">
    <location>
        <begin position="35"/>
        <end position="61"/>
    </location>
</feature>
<dbReference type="PANTHER" id="PTHR23501">
    <property type="entry name" value="MAJOR FACILITATOR SUPERFAMILY"/>
    <property type="match status" value="1"/>
</dbReference>